<dbReference type="InterPro" id="IPR002921">
    <property type="entry name" value="Fungal_lipase-type"/>
</dbReference>
<accession>A0AAW0L3Z9</accession>
<proteinExistence type="predicted"/>
<evidence type="ECO:0000256" key="1">
    <source>
        <dbReference type="ARBA" id="ARBA00022801"/>
    </source>
</evidence>
<name>A0AAW0L3Z9_QUESU</name>
<dbReference type="AlphaFoldDB" id="A0AAW0L3Z9"/>
<keyword evidence="4" id="KW-1185">Reference proteome</keyword>
<dbReference type="PANTHER" id="PTHR31479:SF2">
    <property type="entry name" value="ALPHA_BETA-HYDROLASES SUPERFAMILY PROTEIN"/>
    <property type="match status" value="1"/>
</dbReference>
<dbReference type="PANTHER" id="PTHR31479">
    <property type="entry name" value="ALPHA/BETA-HYDROLASES SUPERFAMILY PROTEIN"/>
    <property type="match status" value="1"/>
</dbReference>
<evidence type="ECO:0000259" key="2">
    <source>
        <dbReference type="Pfam" id="PF01764"/>
    </source>
</evidence>
<dbReference type="GO" id="GO:0016787">
    <property type="term" value="F:hydrolase activity"/>
    <property type="evidence" value="ECO:0007669"/>
    <property type="project" value="UniProtKB-KW"/>
</dbReference>
<gene>
    <name evidence="3" type="ORF">CFP56_008346</name>
</gene>
<dbReference type="InterPro" id="IPR029058">
    <property type="entry name" value="AB_hydrolase_fold"/>
</dbReference>
<dbReference type="EMBL" id="PKMF04000160">
    <property type="protein sequence ID" value="KAK7846142.1"/>
    <property type="molecule type" value="Genomic_DNA"/>
</dbReference>
<feature type="domain" description="Fungal lipase-type" evidence="2">
    <location>
        <begin position="87"/>
        <end position="122"/>
    </location>
</feature>
<organism evidence="3 4">
    <name type="scientific">Quercus suber</name>
    <name type="common">Cork oak</name>
    <dbReference type="NCBI Taxonomy" id="58331"/>
    <lineage>
        <taxon>Eukaryota</taxon>
        <taxon>Viridiplantae</taxon>
        <taxon>Streptophyta</taxon>
        <taxon>Embryophyta</taxon>
        <taxon>Tracheophyta</taxon>
        <taxon>Spermatophyta</taxon>
        <taxon>Magnoliopsida</taxon>
        <taxon>eudicotyledons</taxon>
        <taxon>Gunneridae</taxon>
        <taxon>Pentapetalae</taxon>
        <taxon>rosids</taxon>
        <taxon>fabids</taxon>
        <taxon>Fagales</taxon>
        <taxon>Fagaceae</taxon>
        <taxon>Quercus</taxon>
    </lineage>
</organism>
<evidence type="ECO:0000313" key="3">
    <source>
        <dbReference type="EMBL" id="KAK7846142.1"/>
    </source>
</evidence>
<reference evidence="3 4" key="1">
    <citation type="journal article" date="2018" name="Sci. Data">
        <title>The draft genome sequence of cork oak.</title>
        <authorList>
            <person name="Ramos A.M."/>
            <person name="Usie A."/>
            <person name="Barbosa P."/>
            <person name="Barros P.M."/>
            <person name="Capote T."/>
            <person name="Chaves I."/>
            <person name="Simoes F."/>
            <person name="Abreu I."/>
            <person name="Carrasquinho I."/>
            <person name="Faro C."/>
            <person name="Guimaraes J.B."/>
            <person name="Mendonca D."/>
            <person name="Nobrega F."/>
            <person name="Rodrigues L."/>
            <person name="Saibo N.J.M."/>
            <person name="Varela M.C."/>
            <person name="Egas C."/>
            <person name="Matos J."/>
            <person name="Miguel C.M."/>
            <person name="Oliveira M.M."/>
            <person name="Ricardo C.P."/>
            <person name="Goncalves S."/>
        </authorList>
    </citation>
    <scope>NUCLEOTIDE SEQUENCE [LARGE SCALE GENOMIC DNA]</scope>
    <source>
        <strain evidence="4">cv. HL8</strain>
    </source>
</reference>
<dbReference type="GO" id="GO:0006629">
    <property type="term" value="P:lipid metabolic process"/>
    <property type="evidence" value="ECO:0007669"/>
    <property type="project" value="InterPro"/>
</dbReference>
<keyword evidence="1" id="KW-0378">Hydrolase</keyword>
<evidence type="ECO:0000313" key="4">
    <source>
        <dbReference type="Proteomes" id="UP000237347"/>
    </source>
</evidence>
<dbReference type="SUPFAM" id="SSF53474">
    <property type="entry name" value="alpha/beta-Hydrolases"/>
    <property type="match status" value="1"/>
</dbReference>
<protein>
    <submittedName>
        <fullName evidence="3">Gdsl esterase/lipase</fullName>
    </submittedName>
</protein>
<dbReference type="Proteomes" id="UP000237347">
    <property type="component" value="Unassembled WGS sequence"/>
</dbReference>
<sequence>MPLRGGASLVRGEEALVLNRDEIIEALATPWWESFHFQLHHKLVDNNDSIFGAIYEFKYPNPAPSFPQYVIAFRGTLMKKEIVTWRQIKLQVTMSGGARVWLAGHSLGSAMALFAGKNMAKMG</sequence>
<dbReference type="Pfam" id="PF01764">
    <property type="entry name" value="Lipase_3"/>
    <property type="match status" value="1"/>
</dbReference>
<comment type="caution">
    <text evidence="3">The sequence shown here is derived from an EMBL/GenBank/DDBJ whole genome shotgun (WGS) entry which is preliminary data.</text>
</comment>